<gene>
    <name evidence="9" type="ORF">LTT95_06835</name>
</gene>
<reference evidence="9" key="1">
    <citation type="submission" date="2021-12" db="EMBL/GenBank/DDBJ databases">
        <authorList>
            <person name="Ulrich A."/>
        </authorList>
    </citation>
    <scope>NUCLEOTIDE SEQUENCE</scope>
    <source>
        <strain evidence="9">A1P009</strain>
    </source>
</reference>
<dbReference type="SUPFAM" id="SSF52540">
    <property type="entry name" value="P-loop containing nucleoside triphosphate hydrolases"/>
    <property type="match status" value="1"/>
</dbReference>
<keyword evidence="2" id="KW-1003">Cell membrane</keyword>
<accession>A0ABS8UDR1</accession>
<evidence type="ECO:0000256" key="7">
    <source>
        <dbReference type="SAM" id="Phobius"/>
    </source>
</evidence>
<evidence type="ECO:0000259" key="8">
    <source>
        <dbReference type="Pfam" id="PF10412"/>
    </source>
</evidence>
<evidence type="ECO:0000256" key="4">
    <source>
        <dbReference type="ARBA" id="ARBA00022989"/>
    </source>
</evidence>
<feature type="domain" description="Type IV secretion system coupling protein TraD DNA-binding" evidence="8">
    <location>
        <begin position="170"/>
        <end position="501"/>
    </location>
</feature>
<evidence type="ECO:0000256" key="6">
    <source>
        <dbReference type="SAM" id="MobiDB-lite"/>
    </source>
</evidence>
<dbReference type="CDD" id="cd01127">
    <property type="entry name" value="TrwB_TraG_TraD_VirD4"/>
    <property type="match status" value="1"/>
</dbReference>
<evidence type="ECO:0000313" key="10">
    <source>
        <dbReference type="Proteomes" id="UP001430360"/>
    </source>
</evidence>
<comment type="caution">
    <text evidence="9">The sequence shown here is derived from an EMBL/GenBank/DDBJ whole genome shotgun (WGS) entry which is preliminary data.</text>
</comment>
<evidence type="ECO:0000313" key="9">
    <source>
        <dbReference type="EMBL" id="MCD9096655.1"/>
    </source>
</evidence>
<dbReference type="Proteomes" id="UP001430360">
    <property type="component" value="Unassembled WGS sequence"/>
</dbReference>
<keyword evidence="3 7" id="KW-0812">Transmembrane</keyword>
<keyword evidence="4 7" id="KW-1133">Transmembrane helix</keyword>
<keyword evidence="5 7" id="KW-0472">Membrane</keyword>
<name>A0ABS8UDR1_9GAMM</name>
<sequence>MSDPGAFDALGDVPASIAPSKPVRYWHHACLAGAFVFTASYWGLLALGWAIPNPEGQLIRFWDAWVGGLVTAFHLATATIALPEQAASFFKLVSIHHPLATWTRIGTALVGASVLAGVVFVNAAAPRSNTWHVLGQRLLEGKEALEEARRRSLTAKEAAEDPFALALHPALVLSKKHWARHVWITGGVGSGKSVVLKAIVAQLVRMKHAKLFLYDVKGDYTAIFKRPILVSPFDRRSHAWDVARDVRTPSHAAAFAESLIPEGEGNGKFWTLAAQDLCIGCVRELQNTVPQAWGWPDLARLLRRPANAMFEGMRVHYPRAASLVANGESQTTASVLSTLGGFTRLVDDLAMAWPNDTPKKFSMSDWVRDDSNSRRQVIVQSGGNAALTKAYISAMINTAIPDIIGATLPEDEKGRGLYFVFDELTSVGRMNIDPLLDKGRSKGVVAIMAVQDLAQVELVYGDKLAQAFSSMVATKIICQVQSGATRDKAAESLGKRRVAWRTHDAGATLHEENRPLVTSPELTERLGFRKGKRFGPERWGIRAIVDIGGDPLLLDFPGVTYSQKRPGQVPAMWTTRPAGPANAEDVPPPPKDRGSRAIDLTPEEIDALFER</sequence>
<evidence type="ECO:0000256" key="5">
    <source>
        <dbReference type="ARBA" id="ARBA00023136"/>
    </source>
</evidence>
<dbReference type="InterPro" id="IPR019476">
    <property type="entry name" value="T4SS_TraD_DNA-bd"/>
</dbReference>
<feature type="transmembrane region" description="Helical" evidence="7">
    <location>
        <begin position="62"/>
        <end position="82"/>
    </location>
</feature>
<dbReference type="InterPro" id="IPR051539">
    <property type="entry name" value="T4SS-coupling_protein"/>
</dbReference>
<comment type="subcellular location">
    <subcellularLocation>
        <location evidence="1">Cell membrane</location>
        <topology evidence="1">Multi-pass membrane protein</topology>
    </subcellularLocation>
</comment>
<dbReference type="Pfam" id="PF10412">
    <property type="entry name" value="TrwB_AAD_bind"/>
    <property type="match status" value="1"/>
</dbReference>
<dbReference type="RefSeq" id="WP_232135470.1">
    <property type="nucleotide sequence ID" value="NZ_JAJQKU010000002.1"/>
</dbReference>
<feature type="compositionally biased region" description="Acidic residues" evidence="6">
    <location>
        <begin position="601"/>
        <end position="611"/>
    </location>
</feature>
<feature type="transmembrane region" description="Helical" evidence="7">
    <location>
        <begin position="102"/>
        <end position="125"/>
    </location>
</feature>
<dbReference type="EMBL" id="JAJQKU010000002">
    <property type="protein sequence ID" value="MCD9096655.1"/>
    <property type="molecule type" value="Genomic_DNA"/>
</dbReference>
<dbReference type="PANTHER" id="PTHR37937">
    <property type="entry name" value="CONJUGATIVE TRANSFER: DNA TRANSPORT"/>
    <property type="match status" value="1"/>
</dbReference>
<feature type="region of interest" description="Disordered" evidence="6">
    <location>
        <begin position="574"/>
        <end position="611"/>
    </location>
</feature>
<proteinExistence type="predicted"/>
<evidence type="ECO:0000256" key="1">
    <source>
        <dbReference type="ARBA" id="ARBA00004651"/>
    </source>
</evidence>
<keyword evidence="9" id="KW-0238">DNA-binding</keyword>
<protein>
    <submittedName>
        <fullName evidence="9">Type IV secretion system DNA-binding domain-containing protein</fullName>
    </submittedName>
</protein>
<keyword evidence="10" id="KW-1185">Reference proteome</keyword>
<evidence type="ECO:0000256" key="2">
    <source>
        <dbReference type="ARBA" id="ARBA00022475"/>
    </source>
</evidence>
<dbReference type="Gene3D" id="3.40.50.300">
    <property type="entry name" value="P-loop containing nucleotide triphosphate hydrolases"/>
    <property type="match status" value="2"/>
</dbReference>
<dbReference type="GO" id="GO:0003677">
    <property type="term" value="F:DNA binding"/>
    <property type="evidence" value="ECO:0007669"/>
    <property type="project" value="UniProtKB-KW"/>
</dbReference>
<reference evidence="9" key="2">
    <citation type="journal article" date="2022" name="Syst. Appl. Microbiol.">
        <title>Physiological and genomic characterisation of Luteimonas fraxinea sp. nov., a bacterial species associated with trees tolerant to ash dieback.</title>
        <authorList>
            <person name="Ulrich K."/>
            <person name="Becker R."/>
            <person name="Behrendt U."/>
            <person name="Kube M."/>
            <person name="Schneck V."/>
            <person name="Ulrich A."/>
        </authorList>
    </citation>
    <scope>NUCLEOTIDE SEQUENCE</scope>
    <source>
        <strain evidence="9">A1P009</strain>
    </source>
</reference>
<dbReference type="PANTHER" id="PTHR37937:SF1">
    <property type="entry name" value="CONJUGATIVE TRANSFER: DNA TRANSPORT"/>
    <property type="match status" value="1"/>
</dbReference>
<organism evidence="9 10">
    <name type="scientific">Luteimonas fraxinea</name>
    <dbReference type="NCBI Taxonomy" id="2901869"/>
    <lineage>
        <taxon>Bacteria</taxon>
        <taxon>Pseudomonadati</taxon>
        <taxon>Pseudomonadota</taxon>
        <taxon>Gammaproteobacteria</taxon>
        <taxon>Lysobacterales</taxon>
        <taxon>Lysobacteraceae</taxon>
        <taxon>Luteimonas</taxon>
    </lineage>
</organism>
<dbReference type="InterPro" id="IPR027417">
    <property type="entry name" value="P-loop_NTPase"/>
</dbReference>
<feature type="transmembrane region" description="Helical" evidence="7">
    <location>
        <begin position="25"/>
        <end position="50"/>
    </location>
</feature>
<evidence type="ECO:0000256" key="3">
    <source>
        <dbReference type="ARBA" id="ARBA00022692"/>
    </source>
</evidence>